<dbReference type="InterPro" id="IPR036280">
    <property type="entry name" value="Multihaem_cyt_sf"/>
</dbReference>
<sequence length="347" mass="39317">MRKRITALVLTVAGLFLLTVIFVACAQQMEKASVEREKAPAPTVQVKEEEKAPSEEGPPLKVAKVEEPAPAVASEAETKPEKKAPAGAELYEQEVKPLTPAECARCHYPIFKTLKESKSKHRFMCTNCHEKFHRYNPKKQNWDEIMPKCQNCHGLKHGKDFPNCLECHKEPHSPRDINFETLLQTRAVKVKGKEEQVVLCAICHKNESGEMQAHPSKHNEVGCQGCHADKHGYIPNCLDCHEPHVEGQKFEDCLVCHSPHSPKNIKQYPEETPREVCGSCHTEIYQNLQTNHTKHSELYCATCHVRHGQIPKCQDCHGLPHTEALHKKFPNCLNCHIDPHNLPVMNR</sequence>
<evidence type="ECO:0000313" key="2">
    <source>
        <dbReference type="EMBL" id="QIJ72556.1"/>
    </source>
</evidence>
<name>A0A6G7PYC9_9BACT</name>
<dbReference type="AlphaFoldDB" id="A0A6G7PYC9"/>
<dbReference type="RefSeq" id="WP_166032773.1">
    <property type="nucleotide sequence ID" value="NZ_CP048877.1"/>
</dbReference>
<dbReference type="SUPFAM" id="SSF48695">
    <property type="entry name" value="Multiheme cytochromes"/>
    <property type="match status" value="1"/>
</dbReference>
<dbReference type="Proteomes" id="UP000502179">
    <property type="component" value="Chromosome"/>
</dbReference>
<evidence type="ECO:0000256" key="1">
    <source>
        <dbReference type="SAM" id="MobiDB-lite"/>
    </source>
</evidence>
<dbReference type="EMBL" id="CP048877">
    <property type="protein sequence ID" value="QIJ72556.1"/>
    <property type="molecule type" value="Genomic_DNA"/>
</dbReference>
<evidence type="ECO:0000313" key="3">
    <source>
        <dbReference type="Proteomes" id="UP000502179"/>
    </source>
</evidence>
<reference evidence="2 3" key="1">
    <citation type="submission" date="2020-02" db="EMBL/GenBank/DDBJ databases">
        <title>Genome analysis of Thermosulfuriphilus ammonigenes ST65T, an anaerobic thermophilic chemolithoautotrophic bacterium isolated from a deep-sea hydrothermal vent.</title>
        <authorList>
            <person name="Slobodkina G."/>
            <person name="Allioux M."/>
            <person name="Merkel A."/>
            <person name="Alain K."/>
            <person name="Jebbar M."/>
            <person name="Slobodkin A."/>
        </authorList>
    </citation>
    <scope>NUCLEOTIDE SEQUENCE [LARGE SCALE GENOMIC DNA]</scope>
    <source>
        <strain evidence="2 3">ST65</strain>
    </source>
</reference>
<organism evidence="2 3">
    <name type="scientific">Thermosulfuriphilus ammonigenes</name>
    <dbReference type="NCBI Taxonomy" id="1936021"/>
    <lineage>
        <taxon>Bacteria</taxon>
        <taxon>Pseudomonadati</taxon>
        <taxon>Thermodesulfobacteriota</taxon>
        <taxon>Thermodesulfobacteria</taxon>
        <taxon>Thermodesulfobacteriales</taxon>
        <taxon>Thermodesulfobacteriaceae</taxon>
        <taxon>Thermosulfuriphilus</taxon>
    </lineage>
</organism>
<dbReference type="KEGG" id="tav:G4V39_09855"/>
<proteinExistence type="predicted"/>
<accession>A0A6G7PYC9</accession>
<feature type="region of interest" description="Disordered" evidence="1">
    <location>
        <begin position="33"/>
        <end position="86"/>
    </location>
</feature>
<dbReference type="Pfam" id="PF09699">
    <property type="entry name" value="Paired_CXXCH_1"/>
    <property type="match status" value="1"/>
</dbReference>
<dbReference type="PROSITE" id="PS51257">
    <property type="entry name" value="PROKAR_LIPOPROTEIN"/>
    <property type="match status" value="1"/>
</dbReference>
<dbReference type="InterPro" id="IPR010177">
    <property type="entry name" value="Paired_CXXCH_1"/>
</dbReference>
<protein>
    <submittedName>
        <fullName evidence="2">Cytochrome C</fullName>
    </submittedName>
</protein>
<keyword evidence="3" id="KW-1185">Reference proteome</keyword>
<gene>
    <name evidence="2" type="ORF">G4V39_09855</name>
</gene>
<dbReference type="Gene3D" id="3.90.10.10">
    <property type="entry name" value="Cytochrome C3"/>
    <property type="match status" value="2"/>
</dbReference>